<protein>
    <recommendedName>
        <fullName evidence="2">Phosphatidylinositol-specific phospholipase C X domain-containing protein</fullName>
    </recommendedName>
</protein>
<dbReference type="InterPro" id="IPR017946">
    <property type="entry name" value="PLC-like_Pdiesterase_TIM-brl"/>
</dbReference>
<keyword evidence="4" id="KW-1185">Reference proteome</keyword>
<dbReference type="InterPro" id="IPR051057">
    <property type="entry name" value="PI-PLC_domain"/>
</dbReference>
<feature type="domain" description="Phosphatidylinositol-specific phospholipase C X" evidence="2">
    <location>
        <begin position="50"/>
        <end position="190"/>
    </location>
</feature>
<reference evidence="3" key="2">
    <citation type="submission" date="2025-08" db="UniProtKB">
        <authorList>
            <consortium name="Ensembl"/>
        </authorList>
    </citation>
    <scope>IDENTIFICATION</scope>
</reference>
<dbReference type="GO" id="GO:0008081">
    <property type="term" value="F:phosphoric diester hydrolase activity"/>
    <property type="evidence" value="ECO:0007669"/>
    <property type="project" value="InterPro"/>
</dbReference>
<evidence type="ECO:0000313" key="3">
    <source>
        <dbReference type="Ensembl" id="ENSMZEP00005035179.1"/>
    </source>
</evidence>
<evidence type="ECO:0000259" key="2">
    <source>
        <dbReference type="SMART" id="SM00148"/>
    </source>
</evidence>
<sequence>EEFHFYLLNCSSDCQLFFSSVYLCSWLGFNENPDLDPRSYNLDWMKSIPEETPLSAISIPGTHESLTLYGGPLAICQVWNLKQQLNVGVRYFDLHAGIWLPTQKNVYIRDSHWMFWQHTELDNVIRDILDFLRDHKSETVILKVTLHGLYKKQVAQLTKELIDNFRNKIWTQTMTPNMKVARGNIVFLQTDVFHAGTENHDSHFFERNRLKNVEERLKQIKSHICEHHIVVTETSTSLFNNPKILARNVNEQLYDFVDWHKKISKNYGCLGVISMNFPSAQLIKNIIQLKPCECGQGPEGGGSGKDSPEPPTTPEPAGEPT</sequence>
<dbReference type="GeneTree" id="ENSGT00390000010118"/>
<accession>A0A3P9DLA4</accession>
<dbReference type="InterPro" id="IPR000909">
    <property type="entry name" value="PLipase_C_PInositol-sp_X_dom"/>
</dbReference>
<evidence type="ECO:0000313" key="4">
    <source>
        <dbReference type="Proteomes" id="UP000265160"/>
    </source>
</evidence>
<dbReference type="SMART" id="SM00148">
    <property type="entry name" value="PLCXc"/>
    <property type="match status" value="1"/>
</dbReference>
<dbReference type="SUPFAM" id="SSF51695">
    <property type="entry name" value="PLC-like phosphodiesterases"/>
    <property type="match status" value="1"/>
</dbReference>
<feature type="region of interest" description="Disordered" evidence="1">
    <location>
        <begin position="294"/>
        <end position="321"/>
    </location>
</feature>
<dbReference type="PANTHER" id="PTHR13593">
    <property type="match status" value="1"/>
</dbReference>
<reference evidence="3" key="3">
    <citation type="submission" date="2025-09" db="UniProtKB">
        <authorList>
            <consortium name="Ensembl"/>
        </authorList>
    </citation>
    <scope>IDENTIFICATION</scope>
</reference>
<dbReference type="Pfam" id="PF00388">
    <property type="entry name" value="PI-PLC-X"/>
    <property type="match status" value="1"/>
</dbReference>
<reference evidence="3 4" key="1">
    <citation type="journal article" date="2014" name="Nature">
        <title>The genomic substrate for adaptive radiation in African cichlid fish.</title>
        <authorList>
            <person name="Brawand D."/>
            <person name="Wagner C.E."/>
            <person name="Li Y.I."/>
            <person name="Malinsky M."/>
            <person name="Keller I."/>
            <person name="Fan S."/>
            <person name="Simakov O."/>
            <person name="Ng A.Y."/>
            <person name="Lim Z.W."/>
            <person name="Bezault E."/>
            <person name="Turner-Maier J."/>
            <person name="Johnson J."/>
            <person name="Alcazar R."/>
            <person name="Noh H.J."/>
            <person name="Russell P."/>
            <person name="Aken B."/>
            <person name="Alfoldi J."/>
            <person name="Amemiya C."/>
            <person name="Azzouzi N."/>
            <person name="Baroiller J.F."/>
            <person name="Barloy-Hubler F."/>
            <person name="Berlin A."/>
            <person name="Bloomquist R."/>
            <person name="Carleton K.L."/>
            <person name="Conte M.A."/>
            <person name="D'Cotta H."/>
            <person name="Eshel O."/>
            <person name="Gaffney L."/>
            <person name="Galibert F."/>
            <person name="Gante H.F."/>
            <person name="Gnerre S."/>
            <person name="Greuter L."/>
            <person name="Guyon R."/>
            <person name="Haddad N.S."/>
            <person name="Haerty W."/>
            <person name="Harris R.M."/>
            <person name="Hofmann H.A."/>
            <person name="Hourlier T."/>
            <person name="Hulata G."/>
            <person name="Jaffe D.B."/>
            <person name="Lara M."/>
            <person name="Lee A.P."/>
            <person name="MacCallum I."/>
            <person name="Mwaiko S."/>
            <person name="Nikaido M."/>
            <person name="Nishihara H."/>
            <person name="Ozouf-Costaz C."/>
            <person name="Penman D.J."/>
            <person name="Przybylski D."/>
            <person name="Rakotomanga M."/>
            <person name="Renn S.C.P."/>
            <person name="Ribeiro F.J."/>
            <person name="Ron M."/>
            <person name="Salzburger W."/>
            <person name="Sanchez-Pulido L."/>
            <person name="Santos M.E."/>
            <person name="Searle S."/>
            <person name="Sharpe T."/>
            <person name="Swofford R."/>
            <person name="Tan F.J."/>
            <person name="Williams L."/>
            <person name="Young S."/>
            <person name="Yin S."/>
            <person name="Okada N."/>
            <person name="Kocher T.D."/>
            <person name="Miska E.A."/>
            <person name="Lander E.S."/>
            <person name="Venkatesh B."/>
            <person name="Fernald R.D."/>
            <person name="Meyer A."/>
            <person name="Ponting C.P."/>
            <person name="Streelman J.T."/>
            <person name="Lindblad-Toh K."/>
            <person name="Seehausen O."/>
            <person name="Di Palma F."/>
        </authorList>
    </citation>
    <scope>NUCLEOTIDE SEQUENCE</scope>
</reference>
<dbReference type="Ensembl" id="ENSMZET00005036426.1">
    <property type="protein sequence ID" value="ENSMZEP00005035179.1"/>
    <property type="gene ID" value="ENSMZEG00005026294.1"/>
</dbReference>
<dbReference type="Proteomes" id="UP000265160">
    <property type="component" value="LG22"/>
</dbReference>
<dbReference type="PROSITE" id="PS50007">
    <property type="entry name" value="PIPLC_X_DOMAIN"/>
    <property type="match status" value="1"/>
</dbReference>
<dbReference type="GO" id="GO:0006629">
    <property type="term" value="P:lipid metabolic process"/>
    <property type="evidence" value="ECO:0007669"/>
    <property type="project" value="InterPro"/>
</dbReference>
<name>A0A3P9DLA4_9CICH</name>
<proteinExistence type="predicted"/>
<organism evidence="3 4">
    <name type="scientific">Maylandia zebra</name>
    <name type="common">zebra mbuna</name>
    <dbReference type="NCBI Taxonomy" id="106582"/>
    <lineage>
        <taxon>Eukaryota</taxon>
        <taxon>Metazoa</taxon>
        <taxon>Chordata</taxon>
        <taxon>Craniata</taxon>
        <taxon>Vertebrata</taxon>
        <taxon>Euteleostomi</taxon>
        <taxon>Actinopterygii</taxon>
        <taxon>Neopterygii</taxon>
        <taxon>Teleostei</taxon>
        <taxon>Neoteleostei</taxon>
        <taxon>Acanthomorphata</taxon>
        <taxon>Ovalentaria</taxon>
        <taxon>Cichlomorphae</taxon>
        <taxon>Cichliformes</taxon>
        <taxon>Cichlidae</taxon>
        <taxon>African cichlids</taxon>
        <taxon>Pseudocrenilabrinae</taxon>
        <taxon>Haplochromini</taxon>
        <taxon>Maylandia</taxon>
        <taxon>Maylandia zebra complex</taxon>
    </lineage>
</organism>
<dbReference type="PANTHER" id="PTHR13593:SF147">
    <property type="entry name" value="1-PHOSPHATIDYLINOSITOL PHOSPHODIESTERASE-LIKE-RELATED"/>
    <property type="match status" value="1"/>
</dbReference>
<feature type="compositionally biased region" description="Pro residues" evidence="1">
    <location>
        <begin position="309"/>
        <end position="321"/>
    </location>
</feature>
<dbReference type="Gene3D" id="3.20.20.190">
    <property type="entry name" value="Phosphatidylinositol (PI) phosphodiesterase"/>
    <property type="match status" value="1"/>
</dbReference>
<evidence type="ECO:0000256" key="1">
    <source>
        <dbReference type="SAM" id="MobiDB-lite"/>
    </source>
</evidence>
<dbReference type="AlphaFoldDB" id="A0A3P9DLA4"/>